<proteinExistence type="predicted"/>
<gene>
    <name evidence="2" type="ORF">LEMA_P009990.1</name>
</gene>
<keyword evidence="3" id="KW-1185">Reference proteome</keyword>
<dbReference type="OMA" id="EIRAFRY"/>
<feature type="region of interest" description="Disordered" evidence="1">
    <location>
        <begin position="76"/>
        <end position="98"/>
    </location>
</feature>
<dbReference type="OrthoDB" id="3693896at2759"/>
<protein>
    <submittedName>
        <fullName evidence="2">Uncharacterized protein</fullName>
    </submittedName>
</protein>
<accession>E5ACL0</accession>
<evidence type="ECO:0000256" key="1">
    <source>
        <dbReference type="SAM" id="MobiDB-lite"/>
    </source>
</evidence>
<dbReference type="EMBL" id="FP929139">
    <property type="protein sequence ID" value="CBY02212.1"/>
    <property type="molecule type" value="Genomic_DNA"/>
</dbReference>
<evidence type="ECO:0000313" key="2">
    <source>
        <dbReference type="EMBL" id="CBY02212.1"/>
    </source>
</evidence>
<reference evidence="3" key="1">
    <citation type="journal article" date="2011" name="Nat. Commun.">
        <title>Effector diversification within compartments of the Leptosphaeria maculans genome affected by Repeat-Induced Point mutations.</title>
        <authorList>
            <person name="Rouxel T."/>
            <person name="Grandaubert J."/>
            <person name="Hane J.K."/>
            <person name="Hoede C."/>
            <person name="van de Wouw A.P."/>
            <person name="Couloux A."/>
            <person name="Dominguez V."/>
            <person name="Anthouard V."/>
            <person name="Bally P."/>
            <person name="Bourras S."/>
            <person name="Cozijnsen A.J."/>
            <person name="Ciuffetti L.M."/>
            <person name="Degrave A."/>
            <person name="Dilmaghani A."/>
            <person name="Duret L."/>
            <person name="Fudal I."/>
            <person name="Goodwin S.B."/>
            <person name="Gout L."/>
            <person name="Glaser N."/>
            <person name="Linglin J."/>
            <person name="Kema G.H.J."/>
            <person name="Lapalu N."/>
            <person name="Lawrence C.B."/>
            <person name="May K."/>
            <person name="Meyer M."/>
            <person name="Ollivier B."/>
            <person name="Poulain J."/>
            <person name="Schoch C.L."/>
            <person name="Simon A."/>
            <person name="Spatafora J.W."/>
            <person name="Stachowiak A."/>
            <person name="Turgeon B.G."/>
            <person name="Tyler B.M."/>
            <person name="Vincent D."/>
            <person name="Weissenbach J."/>
            <person name="Amselem J."/>
            <person name="Quesneville H."/>
            <person name="Oliver R.P."/>
            <person name="Wincker P."/>
            <person name="Balesdent M.-H."/>
            <person name="Howlett B.J."/>
        </authorList>
    </citation>
    <scope>NUCLEOTIDE SEQUENCE [LARGE SCALE GENOMIC DNA]</scope>
    <source>
        <strain evidence="3">JN3 / isolate v23.1.3 / race Av1-4-5-6-7-8</strain>
    </source>
</reference>
<dbReference type="RefSeq" id="XP_003845691.1">
    <property type="nucleotide sequence ID" value="XM_003845643.1"/>
</dbReference>
<dbReference type="Proteomes" id="UP000002668">
    <property type="component" value="Genome"/>
</dbReference>
<dbReference type="VEuPathDB" id="FungiDB:LEMA_P009990.1"/>
<name>E5ACL0_LEPMJ</name>
<dbReference type="eggNOG" id="ENOG502TEFN">
    <property type="taxonomic scope" value="Eukaryota"/>
</dbReference>
<dbReference type="AlphaFoldDB" id="E5ACL0"/>
<organism evidence="2 3">
    <name type="scientific">Leptosphaeria maculans (strain JN3 / isolate v23.1.3 / race Av1-4-5-6-7-8)</name>
    <name type="common">Blackleg fungus</name>
    <name type="synonym">Phoma lingam</name>
    <dbReference type="NCBI Taxonomy" id="985895"/>
    <lineage>
        <taxon>Eukaryota</taxon>
        <taxon>Fungi</taxon>
        <taxon>Dikarya</taxon>
        <taxon>Ascomycota</taxon>
        <taxon>Pezizomycotina</taxon>
        <taxon>Dothideomycetes</taxon>
        <taxon>Pleosporomycetidae</taxon>
        <taxon>Pleosporales</taxon>
        <taxon>Pleosporineae</taxon>
        <taxon>Leptosphaeriaceae</taxon>
        <taxon>Plenodomus</taxon>
        <taxon>Plenodomus lingam/Leptosphaeria maculans species complex</taxon>
    </lineage>
</organism>
<dbReference type="InParanoid" id="E5ACL0"/>
<feature type="region of interest" description="Disordered" evidence="1">
    <location>
        <begin position="1"/>
        <end position="43"/>
    </location>
</feature>
<dbReference type="GeneID" id="13289397"/>
<feature type="compositionally biased region" description="Basic and acidic residues" evidence="1">
    <location>
        <begin position="25"/>
        <end position="34"/>
    </location>
</feature>
<evidence type="ECO:0000313" key="3">
    <source>
        <dbReference type="Proteomes" id="UP000002668"/>
    </source>
</evidence>
<sequence>MTFTSTSRPKRHASSLFHRSPSRPASEHSSEERLGQYPEVFQGTDAVTQNRRVALQRIIEVHDALELKQHFQAATSPTSACSSSSHRQRSGSSSSTSSDACIIDFSDLPFPDAEVRAFRYFVRRWDPSMPADPEFDQAIASAHHQFEEMAIKHFIRRVVFWNASEEAKEDMSRSVWRRRGRSKSQLSSMWNNERGRTEFSARDQLKEVTTQEGLAQLLWTLLHNRNISLNPGLKAECTDALKRMYGMKC</sequence>
<dbReference type="HOGENOM" id="CLU_1115578_0_0_1"/>